<evidence type="ECO:0000256" key="7">
    <source>
        <dbReference type="ARBA" id="ARBA00034855"/>
    </source>
</evidence>
<proteinExistence type="inferred from homology"/>
<dbReference type="SUPFAM" id="SSF51604">
    <property type="entry name" value="Enolase C-terminal domain-like"/>
    <property type="match status" value="1"/>
</dbReference>
<comment type="catalytic activity">
    <reaction evidence="8">
        <text>(2R)-2-phosphoglycerate = phosphoenolpyruvate + H2O</text>
        <dbReference type="Rhea" id="RHEA:10164"/>
        <dbReference type="ChEBI" id="CHEBI:15377"/>
        <dbReference type="ChEBI" id="CHEBI:58289"/>
        <dbReference type="ChEBI" id="CHEBI:58702"/>
        <dbReference type="EC" id="4.2.1.11"/>
    </reaction>
</comment>
<dbReference type="InterPro" id="IPR020810">
    <property type="entry name" value="Enolase_C"/>
</dbReference>
<dbReference type="UniPathway" id="UPA00109">
    <property type="reaction ID" value="UER00187"/>
</dbReference>
<name>A0A8J1XFL6_OWEFU</name>
<dbReference type="OrthoDB" id="10009078at2759"/>
<evidence type="ECO:0000313" key="11">
    <source>
        <dbReference type="Proteomes" id="UP000749559"/>
    </source>
</evidence>
<comment type="caution">
    <text evidence="10">The sequence shown here is derived from an EMBL/GenBank/DDBJ whole genome shotgun (WGS) entry which is preliminary data.</text>
</comment>
<feature type="compositionally biased region" description="Basic and acidic residues" evidence="9">
    <location>
        <begin position="171"/>
        <end position="182"/>
    </location>
</feature>
<dbReference type="InterPro" id="IPR036849">
    <property type="entry name" value="Enolase-like_C_sf"/>
</dbReference>
<dbReference type="GO" id="GO:0004634">
    <property type="term" value="F:phosphopyruvate hydratase activity"/>
    <property type="evidence" value="ECO:0007669"/>
    <property type="project" value="UniProtKB-EC"/>
</dbReference>
<evidence type="ECO:0000256" key="3">
    <source>
        <dbReference type="ARBA" id="ARBA00012058"/>
    </source>
</evidence>
<evidence type="ECO:0000256" key="9">
    <source>
        <dbReference type="SAM" id="MobiDB-lite"/>
    </source>
</evidence>
<reference evidence="10" key="1">
    <citation type="submission" date="2022-03" db="EMBL/GenBank/DDBJ databases">
        <authorList>
            <person name="Martin C."/>
        </authorList>
    </citation>
    <scope>NUCLEOTIDE SEQUENCE</scope>
</reference>
<evidence type="ECO:0000256" key="4">
    <source>
        <dbReference type="ARBA" id="ARBA00023152"/>
    </source>
</evidence>
<dbReference type="SMART" id="SM01193">
    <property type="entry name" value="Enolase_N"/>
    <property type="match status" value="1"/>
</dbReference>
<dbReference type="SMART" id="SM01192">
    <property type="entry name" value="Enolase_C"/>
    <property type="match status" value="1"/>
</dbReference>
<evidence type="ECO:0000256" key="6">
    <source>
        <dbReference type="ARBA" id="ARBA00031125"/>
    </source>
</evidence>
<dbReference type="PANTHER" id="PTHR11902:SF30">
    <property type="entry name" value="ENOLASE 4"/>
    <property type="match status" value="1"/>
</dbReference>
<feature type="region of interest" description="Disordered" evidence="9">
    <location>
        <begin position="171"/>
        <end position="208"/>
    </location>
</feature>
<dbReference type="GO" id="GO:0006096">
    <property type="term" value="P:glycolytic process"/>
    <property type="evidence" value="ECO:0007669"/>
    <property type="project" value="UniProtKB-UniPathway"/>
</dbReference>
<dbReference type="Gene3D" id="3.20.20.120">
    <property type="entry name" value="Enolase-like C-terminal domain"/>
    <property type="match status" value="1"/>
</dbReference>
<evidence type="ECO:0000256" key="8">
    <source>
        <dbReference type="ARBA" id="ARBA00048333"/>
    </source>
</evidence>
<evidence type="ECO:0000256" key="2">
    <source>
        <dbReference type="ARBA" id="ARBA00009604"/>
    </source>
</evidence>
<dbReference type="Pfam" id="PF00113">
    <property type="entry name" value="Enolase_C"/>
    <property type="match status" value="1"/>
</dbReference>
<gene>
    <name evidence="10" type="ORF">OFUS_LOCUS11006</name>
</gene>
<dbReference type="Proteomes" id="UP000749559">
    <property type="component" value="Unassembled WGS sequence"/>
</dbReference>
<dbReference type="InterPro" id="IPR020811">
    <property type="entry name" value="Enolase_N"/>
</dbReference>
<feature type="region of interest" description="Disordered" evidence="9">
    <location>
        <begin position="552"/>
        <end position="583"/>
    </location>
</feature>
<keyword evidence="4" id="KW-0324">Glycolysis</keyword>
<feature type="compositionally biased region" description="Acidic residues" evidence="9">
    <location>
        <begin position="562"/>
        <end position="571"/>
    </location>
</feature>
<comment type="pathway">
    <text evidence="1">Carbohydrate degradation; glycolysis; pyruvate from D-glyceraldehyde 3-phosphate: step 4/5.</text>
</comment>
<comment type="similarity">
    <text evidence="2">Belongs to the enolase family.</text>
</comment>
<accession>A0A8J1XFL6</accession>
<dbReference type="SUPFAM" id="SSF54826">
    <property type="entry name" value="Enolase N-terminal domain-like"/>
    <property type="match status" value="1"/>
</dbReference>
<evidence type="ECO:0000256" key="1">
    <source>
        <dbReference type="ARBA" id="ARBA00005031"/>
    </source>
</evidence>
<dbReference type="AlphaFoldDB" id="A0A8J1XFL6"/>
<sequence>MARPSNSREAKELYELKQRAVEYYSENGVPKKMEELLNSMFYDDPEDVYGHVANYFEGYAKTPTINKVKAMEALDSKGQPTLQTEVYCKIKNFEKLVASSTSNSPNSRLSEAAKIEDIDEEMQEKKDSVTAAVGYINDTLNDKLHFLDPTNQSEADTLVSNEIKKLQEDFEEKNKELEEKEPTPPPQETPPPSKKGKSPTKKGKGPPVVIIPDEPLEKLFSGCNAVGALSKAICEAGAQVKNVPLYEHIATLRLKQAPGSYTLPVPMVTILQSGKAAPGKLNCVKEFMITPKPGMPVQEAAKHISNIYQVIAKQLFQKTGIAAKFVNDNGALVPTMDRPEQGLDMIQEAMTLLELTAGEDFHIVINAAGQECFDFDKGKYEVTTGQQKTAEDTVEFWVELLNRYPSVIGLIDPLRKQDKECWMKLCDRITERLFMIGDHVYHRPGLLNDEEINVDDFKTSGISLRYELMTSVTDIITCSDKVKQNGNIVILSANQAETPDTFIVDLAVGLEVKFLRIGAPCRGERIAKLNRLSQIEAQLTQQKITEQIFYEFPHIQPPPPPEPEEGELVEPEPEKNKSTPKKK</sequence>
<dbReference type="Gene3D" id="3.30.390.10">
    <property type="entry name" value="Enolase-like, N-terminal domain"/>
    <property type="match status" value="1"/>
</dbReference>
<dbReference type="EC" id="4.2.1.11" evidence="3"/>
<evidence type="ECO:0000313" key="10">
    <source>
        <dbReference type="EMBL" id="CAH1784880.1"/>
    </source>
</evidence>
<dbReference type="GO" id="GO:0000015">
    <property type="term" value="C:phosphopyruvate hydratase complex"/>
    <property type="evidence" value="ECO:0007669"/>
    <property type="project" value="InterPro"/>
</dbReference>
<dbReference type="PRINTS" id="PR00148">
    <property type="entry name" value="ENOLASE"/>
</dbReference>
<organism evidence="10 11">
    <name type="scientific">Owenia fusiformis</name>
    <name type="common">Polychaete worm</name>
    <dbReference type="NCBI Taxonomy" id="6347"/>
    <lineage>
        <taxon>Eukaryota</taxon>
        <taxon>Metazoa</taxon>
        <taxon>Spiralia</taxon>
        <taxon>Lophotrochozoa</taxon>
        <taxon>Annelida</taxon>
        <taxon>Polychaeta</taxon>
        <taxon>Sedentaria</taxon>
        <taxon>Canalipalpata</taxon>
        <taxon>Sabellida</taxon>
        <taxon>Oweniida</taxon>
        <taxon>Oweniidae</taxon>
        <taxon>Owenia</taxon>
    </lineage>
</organism>
<dbReference type="InterPro" id="IPR000941">
    <property type="entry name" value="Enolase"/>
</dbReference>
<dbReference type="Pfam" id="PF03952">
    <property type="entry name" value="Enolase_N"/>
    <property type="match status" value="1"/>
</dbReference>
<feature type="compositionally biased region" description="Basic residues" evidence="9">
    <location>
        <begin position="194"/>
        <end position="204"/>
    </location>
</feature>
<dbReference type="InterPro" id="IPR029017">
    <property type="entry name" value="Enolase-like_N"/>
</dbReference>
<keyword evidence="11" id="KW-1185">Reference proteome</keyword>
<keyword evidence="5" id="KW-0456">Lyase</keyword>
<dbReference type="InterPro" id="IPR047500">
    <property type="entry name" value="DD_ENO4"/>
</dbReference>
<dbReference type="PANTHER" id="PTHR11902">
    <property type="entry name" value="ENOLASE"/>
    <property type="match status" value="1"/>
</dbReference>
<dbReference type="EMBL" id="CAIIXF020000005">
    <property type="protein sequence ID" value="CAH1784880.1"/>
    <property type="molecule type" value="Genomic_DNA"/>
</dbReference>
<dbReference type="GO" id="GO:0000287">
    <property type="term" value="F:magnesium ion binding"/>
    <property type="evidence" value="ECO:0007669"/>
    <property type="project" value="InterPro"/>
</dbReference>
<protein>
    <recommendedName>
        <fullName evidence="7">Enolase 4</fullName>
        <ecNumber evidence="3">4.2.1.11</ecNumber>
    </recommendedName>
    <alternativeName>
        <fullName evidence="6">2-phospho-D-glycerate hydro-lyase</fullName>
    </alternativeName>
</protein>
<dbReference type="CDD" id="cd22974">
    <property type="entry name" value="DD_ENO4"/>
    <property type="match status" value="1"/>
</dbReference>
<feature type="compositionally biased region" description="Pro residues" evidence="9">
    <location>
        <begin position="183"/>
        <end position="193"/>
    </location>
</feature>
<evidence type="ECO:0000256" key="5">
    <source>
        <dbReference type="ARBA" id="ARBA00023239"/>
    </source>
</evidence>